<protein>
    <submittedName>
        <fullName evidence="1">Uncharacterized protein</fullName>
    </submittedName>
</protein>
<accession>A0AAV0ET15</accession>
<evidence type="ECO:0000313" key="1">
    <source>
        <dbReference type="EMBL" id="CAH9126416.1"/>
    </source>
</evidence>
<organism evidence="1 2">
    <name type="scientific">Cuscuta epithymum</name>
    <dbReference type="NCBI Taxonomy" id="186058"/>
    <lineage>
        <taxon>Eukaryota</taxon>
        <taxon>Viridiplantae</taxon>
        <taxon>Streptophyta</taxon>
        <taxon>Embryophyta</taxon>
        <taxon>Tracheophyta</taxon>
        <taxon>Spermatophyta</taxon>
        <taxon>Magnoliopsida</taxon>
        <taxon>eudicotyledons</taxon>
        <taxon>Gunneridae</taxon>
        <taxon>Pentapetalae</taxon>
        <taxon>asterids</taxon>
        <taxon>lamiids</taxon>
        <taxon>Solanales</taxon>
        <taxon>Convolvulaceae</taxon>
        <taxon>Cuscuteae</taxon>
        <taxon>Cuscuta</taxon>
        <taxon>Cuscuta subgen. Cuscuta</taxon>
    </lineage>
</organism>
<evidence type="ECO:0000313" key="2">
    <source>
        <dbReference type="Proteomes" id="UP001152523"/>
    </source>
</evidence>
<dbReference type="Proteomes" id="UP001152523">
    <property type="component" value="Unassembled WGS sequence"/>
</dbReference>
<gene>
    <name evidence="1" type="ORF">CEPIT_LOCUS27520</name>
</gene>
<dbReference type="EMBL" id="CAMAPF010000942">
    <property type="protein sequence ID" value="CAH9126416.1"/>
    <property type="molecule type" value="Genomic_DNA"/>
</dbReference>
<reference evidence="1" key="1">
    <citation type="submission" date="2022-07" db="EMBL/GenBank/DDBJ databases">
        <authorList>
            <person name="Macas J."/>
            <person name="Novak P."/>
            <person name="Neumann P."/>
        </authorList>
    </citation>
    <scope>NUCLEOTIDE SEQUENCE</scope>
</reference>
<comment type="caution">
    <text evidence="1">The sequence shown here is derived from an EMBL/GenBank/DDBJ whole genome shotgun (WGS) entry which is preliminary data.</text>
</comment>
<sequence length="52" mass="5982">MDDYIDLLSRDARNPQGWLVSESEIDEDIVHVVEEASQENEIPKPRSAKRSI</sequence>
<proteinExistence type="predicted"/>
<keyword evidence="2" id="KW-1185">Reference proteome</keyword>
<name>A0AAV0ET15_9ASTE</name>
<dbReference type="AlphaFoldDB" id="A0AAV0ET15"/>